<dbReference type="CDD" id="cd00761">
    <property type="entry name" value="Glyco_tranf_GTA_type"/>
    <property type="match status" value="1"/>
</dbReference>
<dbReference type="Gene3D" id="3.90.550.10">
    <property type="entry name" value="Spore Coat Polysaccharide Biosynthesis Protein SpsA, Chain A"/>
    <property type="match status" value="1"/>
</dbReference>
<dbReference type="SUPFAM" id="SSF53448">
    <property type="entry name" value="Nucleotide-diphospho-sugar transferases"/>
    <property type="match status" value="1"/>
</dbReference>
<evidence type="ECO:0000259" key="1">
    <source>
        <dbReference type="Pfam" id="PF00535"/>
    </source>
</evidence>
<protein>
    <submittedName>
        <fullName evidence="2">Glycosyltransferase family 2 protein</fullName>
        <ecNumber evidence="2">2.4.-.-</ecNumber>
    </submittedName>
</protein>
<accession>A0AAW9QPJ5</accession>
<dbReference type="Pfam" id="PF00535">
    <property type="entry name" value="Glycos_transf_2"/>
    <property type="match status" value="1"/>
</dbReference>
<evidence type="ECO:0000313" key="3">
    <source>
        <dbReference type="Proteomes" id="UP001328733"/>
    </source>
</evidence>
<reference evidence="2 3" key="1">
    <citation type="submission" date="2024-01" db="EMBL/GenBank/DDBJ databases">
        <title>Genomic insights into the taxonomy and metabolism of the cyanobacterium Pannus brasiliensis CCIBt3594.</title>
        <authorList>
            <person name="Machado M."/>
            <person name="Botero N.B."/>
            <person name="Andreote A.P.D."/>
            <person name="Feitosa A.M.T."/>
            <person name="Popin R."/>
            <person name="Sivonen K."/>
            <person name="Fiore M.F."/>
        </authorList>
    </citation>
    <scope>NUCLEOTIDE SEQUENCE [LARGE SCALE GENOMIC DNA]</scope>
    <source>
        <strain evidence="2 3">CCIBt3594</strain>
    </source>
</reference>
<dbReference type="PANTHER" id="PTHR22916:SF3">
    <property type="entry name" value="UDP-GLCNAC:BETAGAL BETA-1,3-N-ACETYLGLUCOSAMINYLTRANSFERASE-LIKE PROTEIN 1"/>
    <property type="match status" value="1"/>
</dbReference>
<dbReference type="AlphaFoldDB" id="A0AAW9QPJ5"/>
<dbReference type="EMBL" id="JBAFSM010000056">
    <property type="protein sequence ID" value="MEG3439697.1"/>
    <property type="molecule type" value="Genomic_DNA"/>
</dbReference>
<dbReference type="InterPro" id="IPR029044">
    <property type="entry name" value="Nucleotide-diphossugar_trans"/>
</dbReference>
<organism evidence="2 3">
    <name type="scientific">Pannus brasiliensis CCIBt3594</name>
    <dbReference type="NCBI Taxonomy" id="1427578"/>
    <lineage>
        <taxon>Bacteria</taxon>
        <taxon>Bacillati</taxon>
        <taxon>Cyanobacteriota</taxon>
        <taxon>Cyanophyceae</taxon>
        <taxon>Oscillatoriophycideae</taxon>
        <taxon>Chroococcales</taxon>
        <taxon>Microcystaceae</taxon>
        <taxon>Pannus</taxon>
    </lineage>
</organism>
<sequence>MNDRPLVSSIIIFFNAERFFEEAIESVFAQTYENWELILADDGSTDGSTALARGYADRYPEKVRYLEHEGHQNRGMSATRNLGIRHARGEYIAFLDSDDVWLPNKLERQVTLARSNPSAALIYGKSLYWESWTGAPEDSQRDSIPDSYVPADTLYSPPALLLLCYPLGEALPPGPTDLFLRRDAVEKVGGFEEGFSKIYQMYEDQAFLTKFYLDFPVYVSGECWDKYRLHPDSCCATVSRSGNYDRVRLYFLTWFENYLNRRGIADSEIRSALDRAFFPYRYPLLSRARKFLGRARRLPDKLRKMVKRR</sequence>
<feature type="domain" description="Glycosyltransferase 2-like" evidence="1">
    <location>
        <begin position="9"/>
        <end position="122"/>
    </location>
</feature>
<keyword evidence="2" id="KW-0328">Glycosyltransferase</keyword>
<dbReference type="GO" id="GO:0016758">
    <property type="term" value="F:hexosyltransferase activity"/>
    <property type="evidence" value="ECO:0007669"/>
    <property type="project" value="UniProtKB-ARBA"/>
</dbReference>
<proteinExistence type="predicted"/>
<gene>
    <name evidence="2" type="ORF">V0288_21395</name>
</gene>
<dbReference type="EC" id="2.4.-.-" evidence="2"/>
<name>A0AAW9QPJ5_9CHRO</name>
<keyword evidence="3" id="KW-1185">Reference proteome</keyword>
<dbReference type="Proteomes" id="UP001328733">
    <property type="component" value="Unassembled WGS sequence"/>
</dbReference>
<dbReference type="PANTHER" id="PTHR22916">
    <property type="entry name" value="GLYCOSYLTRANSFERASE"/>
    <property type="match status" value="1"/>
</dbReference>
<dbReference type="InterPro" id="IPR001173">
    <property type="entry name" value="Glyco_trans_2-like"/>
</dbReference>
<comment type="caution">
    <text evidence="2">The sequence shown here is derived from an EMBL/GenBank/DDBJ whole genome shotgun (WGS) entry which is preliminary data.</text>
</comment>
<evidence type="ECO:0000313" key="2">
    <source>
        <dbReference type="EMBL" id="MEG3439697.1"/>
    </source>
</evidence>
<keyword evidence="2" id="KW-0808">Transferase</keyword>
<dbReference type="RefSeq" id="WP_332867178.1">
    <property type="nucleotide sequence ID" value="NZ_JBAFSM010000056.1"/>
</dbReference>